<dbReference type="InterPro" id="IPR036833">
    <property type="entry name" value="BetaGal_dom3_sf"/>
</dbReference>
<evidence type="ECO:0000256" key="8">
    <source>
        <dbReference type="RuleBase" id="RU000675"/>
    </source>
</evidence>
<keyword evidence="13" id="KW-1185">Reference proteome</keyword>
<comment type="similarity">
    <text evidence="2 9">Belongs to the glycosyl hydrolase 35 family.</text>
</comment>
<dbReference type="SMART" id="SM01029">
    <property type="entry name" value="BetaGal_dom2"/>
    <property type="match status" value="1"/>
</dbReference>
<dbReference type="GO" id="GO:0005975">
    <property type="term" value="P:carbohydrate metabolic process"/>
    <property type="evidence" value="ECO:0007669"/>
    <property type="project" value="InterPro"/>
</dbReference>
<gene>
    <name evidence="12" type="ORF">HMN09_00508200</name>
</gene>
<proteinExistence type="inferred from homology"/>
<dbReference type="OrthoDB" id="1657402at2759"/>
<dbReference type="Proteomes" id="UP000613580">
    <property type="component" value="Unassembled WGS sequence"/>
</dbReference>
<dbReference type="Pfam" id="PF01301">
    <property type="entry name" value="Glyco_hydro_35"/>
    <property type="match status" value="1"/>
</dbReference>
<dbReference type="SUPFAM" id="SSF51445">
    <property type="entry name" value="(Trans)glycosidases"/>
    <property type="match status" value="1"/>
</dbReference>
<evidence type="ECO:0000256" key="1">
    <source>
        <dbReference type="ARBA" id="ARBA00001412"/>
    </source>
</evidence>
<dbReference type="PANTHER" id="PTHR23421">
    <property type="entry name" value="BETA-GALACTOSIDASE RELATED"/>
    <property type="match status" value="1"/>
</dbReference>
<dbReference type="GO" id="GO:0004565">
    <property type="term" value="F:beta-galactosidase activity"/>
    <property type="evidence" value="ECO:0007669"/>
    <property type="project" value="UniProtKB-EC"/>
</dbReference>
<dbReference type="InterPro" id="IPR025300">
    <property type="entry name" value="BetaGal_jelly_roll_dom"/>
</dbReference>
<dbReference type="InterPro" id="IPR008979">
    <property type="entry name" value="Galactose-bd-like_sf"/>
</dbReference>
<dbReference type="SUPFAM" id="SSF51011">
    <property type="entry name" value="Glycosyl hydrolase domain"/>
    <property type="match status" value="1"/>
</dbReference>
<comment type="caution">
    <text evidence="12">The sequence shown here is derived from an EMBL/GenBank/DDBJ whole genome shotgun (WGS) entry which is preliminary data.</text>
</comment>
<evidence type="ECO:0000313" key="12">
    <source>
        <dbReference type="EMBL" id="KAF7313523.1"/>
    </source>
</evidence>
<evidence type="ECO:0000259" key="11">
    <source>
        <dbReference type="SMART" id="SM01029"/>
    </source>
</evidence>
<feature type="signal peptide" evidence="10">
    <location>
        <begin position="1"/>
        <end position="24"/>
    </location>
</feature>
<feature type="chain" id="PRO_5034485613" description="Beta-galactosidase" evidence="10">
    <location>
        <begin position="25"/>
        <end position="1026"/>
    </location>
</feature>
<dbReference type="PROSITE" id="PS01182">
    <property type="entry name" value="GLYCOSYL_HYDROL_F35"/>
    <property type="match status" value="1"/>
</dbReference>
<dbReference type="Gene3D" id="2.60.120.260">
    <property type="entry name" value="Galactose-binding domain-like"/>
    <property type="match status" value="2"/>
</dbReference>
<evidence type="ECO:0000256" key="2">
    <source>
        <dbReference type="ARBA" id="ARBA00009809"/>
    </source>
</evidence>
<evidence type="ECO:0000313" key="13">
    <source>
        <dbReference type="Proteomes" id="UP000613580"/>
    </source>
</evidence>
<dbReference type="InterPro" id="IPR017853">
    <property type="entry name" value="GH"/>
</dbReference>
<sequence length="1026" mass="111929">MGMLEMFLAKAFSIWSLLGAFALARNSSSNLLLQTDGLQNMVTWDEYSLFVNGTRVDIFGGEVHPYRMPVQSLHLDIFQKIKALGFSAVSAYFFWGIHEPKAGAGISFEGFRDVQPFLDAAKEAGLYIIARPGYLPFSKRFPWRSELRSPYINAETTGGGFPGWGTHTGGLWRTSNATYVSAYSEYMTAIGEKLAANQISDGGPVILVQLENEYSGFQPPYTEDFAYEDDLKSLMRAAGITVPFTVNDAWPGSHFTDVDIYGYDSYPNGFDCFAPNDWASDAVDSTEYFWSSHLSISPQSPNSIPEFQGGSLDSWGGAGYELCSQLLGPAFERDQVFYKNEFAMATTMISFYMLYGGTNWGGIAYPGVYTSYDYGACIAEDRTLREKAYEVKLQAYFRSVSPAFLTSRPQNVGASQGSFTDNEVLKTTQSLDVVGNKTGFYIVRQTDASVNDAQTYTLTVPTSIGNLTIPTIGAATLVLNGKDSKIHVVDYVAGSSTILYSTGEILTWATVDDRDVILVYGNAGELHETAFKFATFMVPQVKVVAGTGKIQTKSLADNSLALQYTTTGQTVIEIGGNILLYILDRANAYEFWMLHPTTTFAHLQKDPILVKGSYLIRSLSTSESTVALMGDLNTTEPATFEVIAPASLHSVSFNGAKLSVSRTAYGTLTAEKAGLSFPAVSLPNLASLHWKTADSLPEITPQYSDALWTLANHTTTINPNPPNTSVVLYAGEYGYHTGNILWRLHFNASGSEVGFAVNIQGGSAFGHSLWLDESFLGSFVGDPNLELYNGTYAFPSVLKKGSKHILTIIQDHMGNDENWWAAGENFKYPRGILNYSFIGPSANSPVPNIWKVTGNLGGEDYVDTTRGPLNEGGLYAERQGWHLPGFDDASWPSGSPLQGSKAAGVSFYRTTFILDVPSGVDYPMALVITNSTAGTPPPAFRAQLYVNGYQFGKYISNLGPQTSFPVPQGILNYNGKNTLAVSMWSLESSGARLDGLDLKITARAESSMPMVVNQPLTPWTKRIGAY</sequence>
<comment type="catalytic activity">
    <reaction evidence="1 8">
        <text>Hydrolysis of terminal non-reducing beta-D-galactose residues in beta-D-galactosides.</text>
        <dbReference type="EC" id="3.2.1.23"/>
    </reaction>
</comment>
<keyword evidence="7 8" id="KW-0326">Glycosidase</keyword>
<evidence type="ECO:0000256" key="10">
    <source>
        <dbReference type="SAM" id="SignalP"/>
    </source>
</evidence>
<dbReference type="InterPro" id="IPR018954">
    <property type="entry name" value="Betagal_dom2"/>
</dbReference>
<dbReference type="SUPFAM" id="SSF49785">
    <property type="entry name" value="Galactose-binding domain-like"/>
    <property type="match status" value="2"/>
</dbReference>
<evidence type="ECO:0000256" key="9">
    <source>
        <dbReference type="RuleBase" id="RU003679"/>
    </source>
</evidence>
<accession>A0A8H6T9E5</accession>
<dbReference type="Pfam" id="PF13363">
    <property type="entry name" value="BetaGal_dom3"/>
    <property type="match status" value="1"/>
</dbReference>
<keyword evidence="5 8" id="KW-0378">Hydrolase</keyword>
<dbReference type="InterPro" id="IPR001944">
    <property type="entry name" value="Glycoside_Hdrlase_35"/>
</dbReference>
<dbReference type="Gene3D" id="3.20.20.80">
    <property type="entry name" value="Glycosidases"/>
    <property type="match status" value="1"/>
</dbReference>
<dbReference type="InterPro" id="IPR037110">
    <property type="entry name" value="Betagal_dom2_sf"/>
</dbReference>
<feature type="domain" description="Beta-galactosidase" evidence="11">
    <location>
        <begin position="404"/>
        <end position="591"/>
    </location>
</feature>
<dbReference type="FunFam" id="2.60.120.260:FF:000065">
    <property type="entry name" value="Beta-galactosidase A"/>
    <property type="match status" value="1"/>
</dbReference>
<evidence type="ECO:0000256" key="6">
    <source>
        <dbReference type="ARBA" id="ARBA00023180"/>
    </source>
</evidence>
<dbReference type="InterPro" id="IPR031330">
    <property type="entry name" value="Gly_Hdrlase_35_cat"/>
</dbReference>
<dbReference type="AlphaFoldDB" id="A0A8H6T9E5"/>
<name>A0A8H6T9E5_MYCCL</name>
<dbReference type="InterPro" id="IPR025972">
    <property type="entry name" value="BetaGal_dom3"/>
</dbReference>
<dbReference type="EMBL" id="JACAZE010000006">
    <property type="protein sequence ID" value="KAF7313523.1"/>
    <property type="molecule type" value="Genomic_DNA"/>
</dbReference>
<dbReference type="Pfam" id="PF10435">
    <property type="entry name" value="BetaGal_dom2"/>
    <property type="match status" value="1"/>
</dbReference>
<keyword evidence="4 10" id="KW-0732">Signal</keyword>
<evidence type="ECO:0000256" key="4">
    <source>
        <dbReference type="ARBA" id="ARBA00022729"/>
    </source>
</evidence>
<dbReference type="InterPro" id="IPR019801">
    <property type="entry name" value="Glyco_hydro_35_CS"/>
</dbReference>
<organism evidence="12 13">
    <name type="scientific">Mycena chlorophos</name>
    <name type="common">Agaric fungus</name>
    <name type="synonym">Agaricus chlorophos</name>
    <dbReference type="NCBI Taxonomy" id="658473"/>
    <lineage>
        <taxon>Eukaryota</taxon>
        <taxon>Fungi</taxon>
        <taxon>Dikarya</taxon>
        <taxon>Basidiomycota</taxon>
        <taxon>Agaricomycotina</taxon>
        <taxon>Agaricomycetes</taxon>
        <taxon>Agaricomycetidae</taxon>
        <taxon>Agaricales</taxon>
        <taxon>Marasmiineae</taxon>
        <taxon>Mycenaceae</taxon>
        <taxon>Mycena</taxon>
    </lineage>
</organism>
<evidence type="ECO:0000256" key="3">
    <source>
        <dbReference type="ARBA" id="ARBA00012756"/>
    </source>
</evidence>
<dbReference type="EC" id="3.2.1.23" evidence="3 8"/>
<evidence type="ECO:0000256" key="7">
    <source>
        <dbReference type="ARBA" id="ARBA00023295"/>
    </source>
</evidence>
<dbReference type="PRINTS" id="PR00742">
    <property type="entry name" value="GLHYDRLASE35"/>
</dbReference>
<dbReference type="SUPFAM" id="SSF117100">
    <property type="entry name" value="Beta-galactosidase LacA, domain 3"/>
    <property type="match status" value="1"/>
</dbReference>
<protein>
    <recommendedName>
        <fullName evidence="3 8">Beta-galactosidase</fullName>
        <ecNumber evidence="3 8">3.2.1.23</ecNumber>
    </recommendedName>
</protein>
<dbReference type="Gene3D" id="2.60.390.10">
    <property type="entry name" value="Beta-galactosidase, domain 3"/>
    <property type="match status" value="1"/>
</dbReference>
<dbReference type="Gene3D" id="2.102.20.10">
    <property type="entry name" value="Beta-galactosidase, domain 2"/>
    <property type="match status" value="1"/>
</dbReference>
<keyword evidence="6" id="KW-0325">Glycoprotein</keyword>
<evidence type="ECO:0000256" key="5">
    <source>
        <dbReference type="ARBA" id="ARBA00022801"/>
    </source>
</evidence>
<dbReference type="Pfam" id="PF13364">
    <property type="entry name" value="BetaGal_ABD2"/>
    <property type="match status" value="2"/>
</dbReference>
<reference evidence="12" key="1">
    <citation type="submission" date="2020-05" db="EMBL/GenBank/DDBJ databases">
        <title>Mycena genomes resolve the evolution of fungal bioluminescence.</title>
        <authorList>
            <person name="Tsai I.J."/>
        </authorList>
    </citation>
    <scope>NUCLEOTIDE SEQUENCE</scope>
    <source>
        <strain evidence="12">110903Hualien_Pintung</strain>
    </source>
</reference>